<gene>
    <name evidence="3" type="ORF">HNP84_004457</name>
</gene>
<dbReference type="InterPro" id="IPR050491">
    <property type="entry name" value="AmpC-like"/>
</dbReference>
<proteinExistence type="predicted"/>
<dbReference type="SUPFAM" id="SSF56601">
    <property type="entry name" value="beta-lactamase/transpeptidase-like"/>
    <property type="match status" value="1"/>
</dbReference>
<dbReference type="RefSeq" id="WP_185051630.1">
    <property type="nucleotide sequence ID" value="NZ_BAABIX010000004.1"/>
</dbReference>
<reference evidence="3 4" key="1">
    <citation type="submission" date="2020-08" db="EMBL/GenBank/DDBJ databases">
        <title>Genomic Encyclopedia of Type Strains, Phase IV (KMG-IV): sequencing the most valuable type-strain genomes for metagenomic binning, comparative biology and taxonomic classification.</title>
        <authorList>
            <person name="Goeker M."/>
        </authorList>
    </citation>
    <scope>NUCLEOTIDE SEQUENCE [LARGE SCALE GENOMIC DNA]</scope>
    <source>
        <strain evidence="3 4">DSM 45615</strain>
    </source>
</reference>
<dbReference type="GO" id="GO:0009002">
    <property type="term" value="F:serine-type D-Ala-D-Ala carboxypeptidase activity"/>
    <property type="evidence" value="ECO:0007669"/>
    <property type="project" value="UniProtKB-EC"/>
</dbReference>
<feature type="signal peptide" evidence="1">
    <location>
        <begin position="1"/>
        <end position="19"/>
    </location>
</feature>
<sequence>MSVVSRRRLGALAAITATALTVGIGGAEAGAATAGGAVTGSAVAAVRGDAVQRGLDGLVGKEGFPGALAAVRGRDGKTRHYTAGVGDLKTGAEVPVDGRVRIASNTKVFTAVVVLQLVGEGKVKLDAPVERYLPKLVRGKGIDGREITVRQLLQHTSGLPDYDDLLLRDYLAVRHRYFEPRELLEAALTKEALAAPGEKWSYSNTNYILAGMIVERVTGRPIGEQITERVIDRIGLRDTYWPEAGEQGIRGPHPHGYFATKPGEPWTDVTRMDPSSAWAAGQLIGTPSDLNRFLTALLDGKLLKPAQLREMKKTVPAPGFDLTGGSRYGLGLGTFKLSCGGFAWTHGGDAPGYVTRNAVTSDGRAAAIAVTALPTELPAAEHIEDVLDTALCE</sequence>
<keyword evidence="4" id="KW-1185">Reference proteome</keyword>
<keyword evidence="1" id="KW-0732">Signal</keyword>
<dbReference type="AlphaFoldDB" id="A0A840P9X5"/>
<feature type="domain" description="Beta-lactamase-related" evidence="2">
    <location>
        <begin position="56"/>
        <end position="380"/>
    </location>
</feature>
<evidence type="ECO:0000256" key="1">
    <source>
        <dbReference type="SAM" id="SignalP"/>
    </source>
</evidence>
<accession>A0A840P9X5</accession>
<dbReference type="InterPro" id="IPR001466">
    <property type="entry name" value="Beta-lactam-related"/>
</dbReference>
<keyword evidence="3" id="KW-0645">Protease</keyword>
<dbReference type="EMBL" id="JACHGN010000009">
    <property type="protein sequence ID" value="MBB5134723.1"/>
    <property type="molecule type" value="Genomic_DNA"/>
</dbReference>
<dbReference type="Proteomes" id="UP000578449">
    <property type="component" value="Unassembled WGS sequence"/>
</dbReference>
<keyword evidence="3" id="KW-0121">Carboxypeptidase</keyword>
<name>A0A840P9X5_9ACTN</name>
<dbReference type="PROSITE" id="PS51318">
    <property type="entry name" value="TAT"/>
    <property type="match status" value="1"/>
</dbReference>
<dbReference type="InterPro" id="IPR012338">
    <property type="entry name" value="Beta-lactam/transpept-like"/>
</dbReference>
<protein>
    <submittedName>
        <fullName evidence="3">D-alanyl-D-alanine carboxypeptidase</fullName>
        <ecNumber evidence="3">3.4.16.4</ecNumber>
    </submittedName>
</protein>
<dbReference type="InterPro" id="IPR006311">
    <property type="entry name" value="TAT_signal"/>
</dbReference>
<evidence type="ECO:0000313" key="4">
    <source>
        <dbReference type="Proteomes" id="UP000578449"/>
    </source>
</evidence>
<evidence type="ECO:0000313" key="3">
    <source>
        <dbReference type="EMBL" id="MBB5134723.1"/>
    </source>
</evidence>
<evidence type="ECO:0000259" key="2">
    <source>
        <dbReference type="Pfam" id="PF00144"/>
    </source>
</evidence>
<organism evidence="3 4">
    <name type="scientific">Thermocatellispora tengchongensis</name>
    <dbReference type="NCBI Taxonomy" id="1073253"/>
    <lineage>
        <taxon>Bacteria</taxon>
        <taxon>Bacillati</taxon>
        <taxon>Actinomycetota</taxon>
        <taxon>Actinomycetes</taxon>
        <taxon>Streptosporangiales</taxon>
        <taxon>Streptosporangiaceae</taxon>
        <taxon>Thermocatellispora</taxon>
    </lineage>
</organism>
<keyword evidence="3" id="KW-0378">Hydrolase</keyword>
<dbReference type="PANTHER" id="PTHR46825:SF7">
    <property type="entry name" value="D-ALANYL-D-ALANINE CARBOXYPEPTIDASE"/>
    <property type="match status" value="1"/>
</dbReference>
<comment type="caution">
    <text evidence="3">The sequence shown here is derived from an EMBL/GenBank/DDBJ whole genome shotgun (WGS) entry which is preliminary data.</text>
</comment>
<dbReference type="Gene3D" id="3.40.710.10">
    <property type="entry name" value="DD-peptidase/beta-lactamase superfamily"/>
    <property type="match status" value="1"/>
</dbReference>
<dbReference type="Pfam" id="PF00144">
    <property type="entry name" value="Beta-lactamase"/>
    <property type="match status" value="1"/>
</dbReference>
<dbReference type="PANTHER" id="PTHR46825">
    <property type="entry name" value="D-ALANYL-D-ALANINE-CARBOXYPEPTIDASE/ENDOPEPTIDASE AMPH"/>
    <property type="match status" value="1"/>
</dbReference>
<feature type="chain" id="PRO_5038569893" evidence="1">
    <location>
        <begin position="20"/>
        <end position="393"/>
    </location>
</feature>
<dbReference type="EC" id="3.4.16.4" evidence="3"/>